<dbReference type="PROSITE" id="PS50887">
    <property type="entry name" value="GGDEF"/>
    <property type="match status" value="1"/>
</dbReference>
<dbReference type="PANTHER" id="PTHR45138">
    <property type="entry name" value="REGULATORY COMPONENTS OF SENSORY TRANSDUCTION SYSTEM"/>
    <property type="match status" value="1"/>
</dbReference>
<dbReference type="EMBL" id="SMSJ01000073">
    <property type="protein sequence ID" value="TDH59259.1"/>
    <property type="molecule type" value="Genomic_DNA"/>
</dbReference>
<evidence type="ECO:0000313" key="5">
    <source>
        <dbReference type="EMBL" id="TDH59259.1"/>
    </source>
</evidence>
<name>A0A4R5Q9P3_9PROT</name>
<comment type="caution">
    <text evidence="5">The sequence shown here is derived from an EMBL/GenBank/DDBJ whole genome shotgun (WGS) entry which is preliminary data.</text>
</comment>
<dbReference type="Proteomes" id="UP000295096">
    <property type="component" value="Unassembled WGS sequence"/>
</dbReference>
<dbReference type="RefSeq" id="WP_133291917.1">
    <property type="nucleotide sequence ID" value="NZ_SMSJ01000073.1"/>
</dbReference>
<feature type="transmembrane region" description="Helical" evidence="3">
    <location>
        <begin position="6"/>
        <end position="28"/>
    </location>
</feature>
<dbReference type="InterPro" id="IPR029787">
    <property type="entry name" value="Nucleotide_cyclase"/>
</dbReference>
<evidence type="ECO:0000259" key="4">
    <source>
        <dbReference type="PROSITE" id="PS50887"/>
    </source>
</evidence>
<feature type="domain" description="GGDEF" evidence="4">
    <location>
        <begin position="141"/>
        <end position="276"/>
    </location>
</feature>
<dbReference type="OrthoDB" id="9812260at2"/>
<keyword evidence="3" id="KW-0472">Membrane</keyword>
<proteinExistence type="predicted"/>
<protein>
    <recommendedName>
        <fullName evidence="1">diguanylate cyclase</fullName>
        <ecNumber evidence="1">2.7.7.65</ecNumber>
    </recommendedName>
</protein>
<dbReference type="CDD" id="cd01949">
    <property type="entry name" value="GGDEF"/>
    <property type="match status" value="1"/>
</dbReference>
<dbReference type="GO" id="GO:0052621">
    <property type="term" value="F:diguanylate cyclase activity"/>
    <property type="evidence" value="ECO:0007669"/>
    <property type="project" value="UniProtKB-EC"/>
</dbReference>
<dbReference type="AlphaFoldDB" id="A0A4R5Q9P3"/>
<dbReference type="Pfam" id="PF00990">
    <property type="entry name" value="GGDEF"/>
    <property type="match status" value="1"/>
</dbReference>
<dbReference type="EC" id="2.7.7.65" evidence="1"/>
<dbReference type="NCBIfam" id="TIGR00254">
    <property type="entry name" value="GGDEF"/>
    <property type="match status" value="1"/>
</dbReference>
<dbReference type="SMART" id="SM00267">
    <property type="entry name" value="GGDEF"/>
    <property type="match status" value="1"/>
</dbReference>
<dbReference type="InterPro" id="IPR043128">
    <property type="entry name" value="Rev_trsase/Diguanyl_cyclase"/>
</dbReference>
<comment type="catalytic activity">
    <reaction evidence="2">
        <text>2 GTP = 3',3'-c-di-GMP + 2 diphosphate</text>
        <dbReference type="Rhea" id="RHEA:24898"/>
        <dbReference type="ChEBI" id="CHEBI:33019"/>
        <dbReference type="ChEBI" id="CHEBI:37565"/>
        <dbReference type="ChEBI" id="CHEBI:58805"/>
        <dbReference type="EC" id="2.7.7.65"/>
    </reaction>
</comment>
<organism evidence="5 6">
    <name type="scientific">Dankookia rubra</name>
    <dbReference type="NCBI Taxonomy" id="1442381"/>
    <lineage>
        <taxon>Bacteria</taxon>
        <taxon>Pseudomonadati</taxon>
        <taxon>Pseudomonadota</taxon>
        <taxon>Alphaproteobacteria</taxon>
        <taxon>Acetobacterales</taxon>
        <taxon>Roseomonadaceae</taxon>
        <taxon>Dankookia</taxon>
    </lineage>
</organism>
<keyword evidence="6" id="KW-1185">Reference proteome</keyword>
<reference evidence="5 6" key="1">
    <citation type="journal article" date="2016" name="J. Microbiol.">
        <title>Dankookia rubra gen. nov., sp. nov., an alphaproteobacterium isolated from sediment of a shallow stream.</title>
        <authorList>
            <person name="Kim W.H."/>
            <person name="Kim D.H."/>
            <person name="Kang K."/>
            <person name="Ahn T.Y."/>
        </authorList>
    </citation>
    <scope>NUCLEOTIDE SEQUENCE [LARGE SCALE GENOMIC DNA]</scope>
    <source>
        <strain evidence="5 6">JCM30602</strain>
    </source>
</reference>
<sequence>MLGSGELLYIGMRVVLVGLWLTAALATARFTRQLDARPRRLALCGTVLLVLPAAMSAYDIWDNAVARPLDPVGPGSWIWLVFDGLAPIFCLLLLRTLDERNAAQEALRRLASTDPLTGLANRRGFFAQVPAPLAAARRRGQAASLMLLDLDRFKAINDACGHPAGDEVLRHAAAVLRGVLRAGDLPVRWGGEEFAVLLPFTTPAEAASLAERLRLALRAEVPHPAGGDAVITASFGLAPIGGDGAEAALSQAIRDADRALYRAKAAGRDRVVVDRGGPDPMAVPGLSWVDPNWRAPALRAS</sequence>
<dbReference type="GO" id="GO:0043709">
    <property type="term" value="P:cell adhesion involved in single-species biofilm formation"/>
    <property type="evidence" value="ECO:0007669"/>
    <property type="project" value="TreeGrafter"/>
</dbReference>
<dbReference type="Gene3D" id="3.30.70.270">
    <property type="match status" value="1"/>
</dbReference>
<dbReference type="InterPro" id="IPR050469">
    <property type="entry name" value="Diguanylate_Cyclase"/>
</dbReference>
<dbReference type="GO" id="GO:1902201">
    <property type="term" value="P:negative regulation of bacterial-type flagellum-dependent cell motility"/>
    <property type="evidence" value="ECO:0007669"/>
    <property type="project" value="TreeGrafter"/>
</dbReference>
<feature type="transmembrane region" description="Helical" evidence="3">
    <location>
        <begin position="40"/>
        <end position="61"/>
    </location>
</feature>
<accession>A0A4R5Q9P3</accession>
<evidence type="ECO:0000256" key="2">
    <source>
        <dbReference type="ARBA" id="ARBA00034247"/>
    </source>
</evidence>
<dbReference type="SUPFAM" id="SSF55073">
    <property type="entry name" value="Nucleotide cyclase"/>
    <property type="match status" value="1"/>
</dbReference>
<feature type="transmembrane region" description="Helical" evidence="3">
    <location>
        <begin position="76"/>
        <end position="94"/>
    </location>
</feature>
<evidence type="ECO:0000256" key="1">
    <source>
        <dbReference type="ARBA" id="ARBA00012528"/>
    </source>
</evidence>
<dbReference type="PANTHER" id="PTHR45138:SF9">
    <property type="entry name" value="DIGUANYLATE CYCLASE DGCM-RELATED"/>
    <property type="match status" value="1"/>
</dbReference>
<dbReference type="GO" id="GO:0005886">
    <property type="term" value="C:plasma membrane"/>
    <property type="evidence" value="ECO:0007669"/>
    <property type="project" value="TreeGrafter"/>
</dbReference>
<dbReference type="FunFam" id="3.30.70.270:FF:000001">
    <property type="entry name" value="Diguanylate cyclase domain protein"/>
    <property type="match status" value="1"/>
</dbReference>
<dbReference type="InterPro" id="IPR000160">
    <property type="entry name" value="GGDEF_dom"/>
</dbReference>
<keyword evidence="3" id="KW-0812">Transmembrane</keyword>
<gene>
    <name evidence="5" type="ORF">E2C06_28195</name>
</gene>
<evidence type="ECO:0000313" key="6">
    <source>
        <dbReference type="Proteomes" id="UP000295096"/>
    </source>
</evidence>
<evidence type="ECO:0000256" key="3">
    <source>
        <dbReference type="SAM" id="Phobius"/>
    </source>
</evidence>
<keyword evidence="3" id="KW-1133">Transmembrane helix</keyword>